<dbReference type="PROSITE" id="PS50104">
    <property type="entry name" value="TIR"/>
    <property type="match status" value="1"/>
</dbReference>
<dbReference type="Gene3D" id="3.40.50.10140">
    <property type="entry name" value="Toll/interleukin-1 receptor homology (TIR) domain"/>
    <property type="match status" value="1"/>
</dbReference>
<dbReference type="Pfam" id="PF13676">
    <property type="entry name" value="TIR_2"/>
    <property type="match status" value="1"/>
</dbReference>
<evidence type="ECO:0000259" key="1">
    <source>
        <dbReference type="PROSITE" id="PS50104"/>
    </source>
</evidence>
<feature type="domain" description="TIR" evidence="1">
    <location>
        <begin position="7"/>
        <end position="142"/>
    </location>
</feature>
<dbReference type="RefSeq" id="WP_121364671.1">
    <property type="nucleotide sequence ID" value="NZ_RBXA01000001.1"/>
</dbReference>
<keyword evidence="3" id="KW-1185">Reference proteome</keyword>
<organism evidence="2 3">
    <name type="scientific">Flavobacterium limicola</name>
    <dbReference type="NCBI Taxonomy" id="180441"/>
    <lineage>
        <taxon>Bacteria</taxon>
        <taxon>Pseudomonadati</taxon>
        <taxon>Bacteroidota</taxon>
        <taxon>Flavobacteriia</taxon>
        <taxon>Flavobacteriales</taxon>
        <taxon>Flavobacteriaceae</taxon>
        <taxon>Flavobacterium</taxon>
    </lineage>
</organism>
<name>A0A495S931_9FLAO</name>
<dbReference type="InterPro" id="IPR000157">
    <property type="entry name" value="TIR_dom"/>
</dbReference>
<evidence type="ECO:0000313" key="2">
    <source>
        <dbReference type="EMBL" id="RKS95598.1"/>
    </source>
</evidence>
<reference evidence="2 3" key="1">
    <citation type="submission" date="2018-10" db="EMBL/GenBank/DDBJ databases">
        <title>Genomic Encyclopedia of Archaeal and Bacterial Type Strains, Phase II (KMG-II): from individual species to whole genera.</title>
        <authorList>
            <person name="Goeker M."/>
        </authorList>
    </citation>
    <scope>NUCLEOTIDE SEQUENCE [LARGE SCALE GENOMIC DNA]</scope>
    <source>
        <strain evidence="2 3">DSM 15094</strain>
    </source>
</reference>
<dbReference type="EMBL" id="RBXA01000001">
    <property type="protein sequence ID" value="RKS95598.1"/>
    <property type="molecule type" value="Genomic_DNA"/>
</dbReference>
<dbReference type="AlphaFoldDB" id="A0A495S931"/>
<dbReference type="SUPFAM" id="SSF52200">
    <property type="entry name" value="Toll/Interleukin receptor TIR domain"/>
    <property type="match status" value="1"/>
</dbReference>
<dbReference type="Proteomes" id="UP000280091">
    <property type="component" value="Unassembled WGS sequence"/>
</dbReference>
<dbReference type="OrthoDB" id="583767at2"/>
<accession>A0A495S931</accession>
<dbReference type="InterPro" id="IPR035897">
    <property type="entry name" value="Toll_tir_struct_dom_sf"/>
</dbReference>
<dbReference type="SMART" id="SM00255">
    <property type="entry name" value="TIR"/>
    <property type="match status" value="1"/>
</dbReference>
<evidence type="ECO:0000313" key="3">
    <source>
        <dbReference type="Proteomes" id="UP000280091"/>
    </source>
</evidence>
<dbReference type="GO" id="GO:0007165">
    <property type="term" value="P:signal transduction"/>
    <property type="evidence" value="ECO:0007669"/>
    <property type="project" value="InterPro"/>
</dbReference>
<comment type="caution">
    <text evidence="2">The sequence shown here is derived from an EMBL/GenBank/DDBJ whole genome shotgun (WGS) entry which is preliminary data.</text>
</comment>
<protein>
    <submittedName>
        <fullName evidence="2">TIR domain-containing protein</fullName>
    </submittedName>
</protein>
<gene>
    <name evidence="2" type="ORF">BC952_1291</name>
</gene>
<sequence>MEKCLNLEYDVVLSFAGEDRKYVEKTAEYLRKSGVKVFYDVYEDVNLWGKDLYQHLDDIYQNKAKYAIIFISEHYARKLWTNHELKSAQARAFSENQEYILPVRFDLTEIPGIRKTIGYVSANDNTPAKLGRKILQKLGKLEPENFLPKKLTFINRIFQSLYDISEQEIYDHANFIFGYLKLMNEKERQFLSKLILNTCSANLMEDFHEKMSLLTRVTNFTRTEILDIINNLSNFGFEYTVSKKLHGCFVDGVEVEAEIVSLKFVPLGKSILFENSTFMLLCMYYAIAFNRCETCCLTAMERLDFTDLKEKIEDTELEQILDCVPNSFYDDEETSD</sequence>
<proteinExistence type="predicted"/>